<feature type="region of interest" description="Disordered" evidence="1">
    <location>
        <begin position="23"/>
        <end position="53"/>
    </location>
</feature>
<gene>
    <name evidence="3" type="ORF">B2A_08448</name>
</gene>
<reference evidence="3" key="2">
    <citation type="journal article" date="2014" name="ISME J.">
        <title>Microbial stratification in low pH oxic and suboxic macroscopic growths along an acid mine drainage.</title>
        <authorList>
            <person name="Mendez-Garcia C."/>
            <person name="Mesa V."/>
            <person name="Sprenger R.R."/>
            <person name="Richter M."/>
            <person name="Diez M.S."/>
            <person name="Solano J."/>
            <person name="Bargiela R."/>
            <person name="Golyshina O.V."/>
            <person name="Manteca A."/>
            <person name="Ramos J.L."/>
            <person name="Gallego J.R."/>
            <person name="Llorente I."/>
            <person name="Martins Dos Santos V.A."/>
            <person name="Jensen O.N."/>
            <person name="Pelaez A.I."/>
            <person name="Sanchez J."/>
            <person name="Ferrer M."/>
        </authorList>
    </citation>
    <scope>NUCLEOTIDE SEQUENCE</scope>
</reference>
<feature type="non-terminal residue" evidence="3">
    <location>
        <position position="1"/>
    </location>
</feature>
<keyword evidence="2" id="KW-0472">Membrane</keyword>
<reference evidence="3" key="1">
    <citation type="submission" date="2013-08" db="EMBL/GenBank/DDBJ databases">
        <authorList>
            <person name="Mendez C."/>
            <person name="Richter M."/>
            <person name="Ferrer M."/>
            <person name="Sanchez J."/>
        </authorList>
    </citation>
    <scope>NUCLEOTIDE SEQUENCE</scope>
</reference>
<feature type="transmembrane region" description="Helical" evidence="2">
    <location>
        <begin position="64"/>
        <end position="85"/>
    </location>
</feature>
<feature type="transmembrane region" description="Helical" evidence="2">
    <location>
        <begin position="128"/>
        <end position="148"/>
    </location>
</feature>
<feature type="non-terminal residue" evidence="3">
    <location>
        <position position="186"/>
    </location>
</feature>
<feature type="transmembrane region" description="Helical" evidence="2">
    <location>
        <begin position="160"/>
        <end position="178"/>
    </location>
</feature>
<evidence type="ECO:0000256" key="1">
    <source>
        <dbReference type="SAM" id="MobiDB-lite"/>
    </source>
</evidence>
<dbReference type="InterPro" id="IPR009339">
    <property type="entry name" value="DUF998"/>
</dbReference>
<name>T1AZ77_9ZZZZ</name>
<dbReference type="AlphaFoldDB" id="T1AZ77"/>
<proteinExistence type="predicted"/>
<keyword evidence="2" id="KW-1133">Transmembrane helix</keyword>
<protein>
    <submittedName>
        <fullName evidence="3">Membrane protein</fullName>
    </submittedName>
</protein>
<dbReference type="Pfam" id="PF06197">
    <property type="entry name" value="DUF998"/>
    <property type="match status" value="1"/>
</dbReference>
<accession>T1AZ77</accession>
<sequence>SFEPRRSRSHAAHLGVARRGSLPAGARVQPVDRTRARPWERPGSAGDASMTGGPVRRGPLVHRAVHHGAALLVFGAVEFIVGMIVTQSQYAGYSLTQNYISDLGATTCGTWGGSGSFLGHYACSPWHLVFNVSIVVMGLALIGAALLLRTAFPPRRSRTIGLALLLLVGVGSIGVGLSPENVNITV</sequence>
<dbReference type="EMBL" id="AUZZ01006085">
    <property type="protein sequence ID" value="EQD47415.1"/>
    <property type="molecule type" value="Genomic_DNA"/>
</dbReference>
<evidence type="ECO:0000313" key="3">
    <source>
        <dbReference type="EMBL" id="EQD47415.1"/>
    </source>
</evidence>
<evidence type="ECO:0000256" key="2">
    <source>
        <dbReference type="SAM" id="Phobius"/>
    </source>
</evidence>
<keyword evidence="2" id="KW-0812">Transmembrane</keyword>
<organism evidence="3">
    <name type="scientific">mine drainage metagenome</name>
    <dbReference type="NCBI Taxonomy" id="410659"/>
    <lineage>
        <taxon>unclassified sequences</taxon>
        <taxon>metagenomes</taxon>
        <taxon>ecological metagenomes</taxon>
    </lineage>
</organism>
<comment type="caution">
    <text evidence="3">The sequence shown here is derived from an EMBL/GenBank/DDBJ whole genome shotgun (WGS) entry which is preliminary data.</text>
</comment>
<feature type="compositionally biased region" description="Basic and acidic residues" evidence="1">
    <location>
        <begin position="30"/>
        <end position="40"/>
    </location>
</feature>